<feature type="domain" description="Phytocyanin" evidence="2">
    <location>
        <begin position="30"/>
        <end position="120"/>
    </location>
</feature>
<organism evidence="3 4">
    <name type="scientific">Eucalyptus globulus</name>
    <name type="common">Tasmanian blue gum</name>
    <dbReference type="NCBI Taxonomy" id="34317"/>
    <lineage>
        <taxon>Eukaryota</taxon>
        <taxon>Viridiplantae</taxon>
        <taxon>Streptophyta</taxon>
        <taxon>Embryophyta</taxon>
        <taxon>Tracheophyta</taxon>
        <taxon>Spermatophyta</taxon>
        <taxon>Magnoliopsida</taxon>
        <taxon>eudicotyledons</taxon>
        <taxon>Gunneridae</taxon>
        <taxon>Pentapetalae</taxon>
        <taxon>rosids</taxon>
        <taxon>malvids</taxon>
        <taxon>Myrtales</taxon>
        <taxon>Myrtaceae</taxon>
        <taxon>Myrtoideae</taxon>
        <taxon>Eucalypteae</taxon>
        <taxon>Eucalyptus</taxon>
    </lineage>
</organism>
<reference evidence="3 4" key="1">
    <citation type="submission" date="2024-11" db="EMBL/GenBank/DDBJ databases">
        <title>Chromosome-level genome assembly of Eucalyptus globulus Labill. provides insights into its genome evolution.</title>
        <authorList>
            <person name="Li X."/>
        </authorList>
    </citation>
    <scope>NUCLEOTIDE SEQUENCE [LARGE SCALE GENOMIC DNA]</scope>
    <source>
        <strain evidence="3">CL2024</strain>
        <tissue evidence="3">Fresh tender leaves</tissue>
    </source>
</reference>
<feature type="chain" id="PRO_5044870140" description="Phytocyanin domain-containing protein" evidence="1">
    <location>
        <begin position="30"/>
        <end position="120"/>
    </location>
</feature>
<name>A0ABD3L0N5_EUCGL</name>
<dbReference type="Gene3D" id="2.60.40.420">
    <property type="entry name" value="Cupredoxins - blue copper proteins"/>
    <property type="match status" value="1"/>
</dbReference>
<dbReference type="Proteomes" id="UP001634007">
    <property type="component" value="Unassembled WGS sequence"/>
</dbReference>
<dbReference type="AlphaFoldDB" id="A0ABD3L0N5"/>
<gene>
    <name evidence="3" type="ORF">ACJRO7_014300</name>
</gene>
<feature type="signal peptide" evidence="1">
    <location>
        <begin position="1"/>
        <end position="29"/>
    </location>
</feature>
<dbReference type="PROSITE" id="PS51485">
    <property type="entry name" value="PHYTOCYANIN"/>
    <property type="match status" value="1"/>
</dbReference>
<evidence type="ECO:0000259" key="2">
    <source>
        <dbReference type="PROSITE" id="PS51485"/>
    </source>
</evidence>
<protein>
    <recommendedName>
        <fullName evidence="2">Phytocyanin domain-containing protein</fullName>
    </recommendedName>
</protein>
<accession>A0ABD3L0N5</accession>
<dbReference type="PANTHER" id="PTHR33021">
    <property type="entry name" value="BLUE COPPER PROTEIN"/>
    <property type="match status" value="1"/>
</dbReference>
<dbReference type="InterPro" id="IPR003245">
    <property type="entry name" value="Phytocyanin_dom"/>
</dbReference>
<evidence type="ECO:0000313" key="3">
    <source>
        <dbReference type="EMBL" id="KAL3745168.1"/>
    </source>
</evidence>
<evidence type="ECO:0000256" key="1">
    <source>
        <dbReference type="SAM" id="SignalP"/>
    </source>
</evidence>
<keyword evidence="1" id="KW-0732">Signal</keyword>
<dbReference type="PANTHER" id="PTHR33021:SF522">
    <property type="entry name" value="PHYTOCYANIN DOMAIN-CONTAINING PROTEIN"/>
    <property type="match status" value="1"/>
</dbReference>
<comment type="caution">
    <text evidence="3">The sequence shown here is derived from an EMBL/GenBank/DDBJ whole genome shotgun (WGS) entry which is preliminary data.</text>
</comment>
<sequence length="120" mass="13411">MKMATCMNLMAWLITMIVAGFMEVDTVAAATYMVGDRLGWTVPSNVSYYQSWAASKTFMVGDKLSFNWTGTHNVAEVSKAEYDNCTQVVSVLGSPVEIQLSDVPIRLPVPEPRKLRFFYS</sequence>
<dbReference type="InterPro" id="IPR039391">
    <property type="entry name" value="Phytocyanin-like"/>
</dbReference>
<keyword evidence="4" id="KW-1185">Reference proteome</keyword>
<dbReference type="Pfam" id="PF02298">
    <property type="entry name" value="Cu_bind_like"/>
    <property type="match status" value="1"/>
</dbReference>
<evidence type="ECO:0000313" key="4">
    <source>
        <dbReference type="Proteomes" id="UP001634007"/>
    </source>
</evidence>
<dbReference type="EMBL" id="JBJKBG010000003">
    <property type="protein sequence ID" value="KAL3745168.1"/>
    <property type="molecule type" value="Genomic_DNA"/>
</dbReference>
<proteinExistence type="predicted"/>
<dbReference type="SUPFAM" id="SSF49503">
    <property type="entry name" value="Cupredoxins"/>
    <property type="match status" value="1"/>
</dbReference>
<dbReference type="InterPro" id="IPR008972">
    <property type="entry name" value="Cupredoxin"/>
</dbReference>